<evidence type="ECO:0000256" key="1">
    <source>
        <dbReference type="ARBA" id="ARBA00009831"/>
    </source>
</evidence>
<dbReference type="InterPro" id="IPR053237">
    <property type="entry name" value="Natterin_C"/>
</dbReference>
<dbReference type="InterPro" id="IPR055267">
    <property type="entry name" value="Aerolysin-like_C"/>
</dbReference>
<sequence length="360" mass="40615">MGENFRLTNYHLFLHILASTMANLLSFLVVCIALYVTCNARLVDVIYNEGDLIGTCGNTCDSLPVVTNKPECRRITQCSRSQTGWERWFYRCDWCKCKCEVPDDEPEKELIEQSRRTYNEDTLWNTCKNTCNAGGLQRTNALGCTEIRNCVHQRNGVINGLYRCDHCECDCIIKALPTEYRLENVNYDLDSAQVGLAEWVVVGSLTIRNDGDFEEQARRTISIQYSTSRTWSMERSSSRTITAGVSVGITAKKLDLGSTLSVAETQSYSYSWGQTKTWTITDSITQVIVSPPHSERMAEIRGERYDASVPYTATLIAVYDDGREITEQVSGVLQEASVGDFQLIYGDHTPISVKRDTLME</sequence>
<comment type="caution">
    <text evidence="5">The sequence shown here is derived from an EMBL/GenBank/DDBJ whole genome shotgun (WGS) entry which is preliminary data.</text>
</comment>
<dbReference type="PANTHER" id="PTHR39244">
    <property type="entry name" value="NATTERIN-4"/>
    <property type="match status" value="1"/>
</dbReference>
<gene>
    <name evidence="5" type="ORF">HOLleu_36436</name>
</gene>
<evidence type="ECO:0000256" key="2">
    <source>
        <dbReference type="ARBA" id="ARBA00023157"/>
    </source>
</evidence>
<evidence type="ECO:0000259" key="4">
    <source>
        <dbReference type="Pfam" id="PF01117"/>
    </source>
</evidence>
<feature type="transmembrane region" description="Helical" evidence="3">
    <location>
        <begin position="12"/>
        <end position="36"/>
    </location>
</feature>
<dbReference type="OrthoDB" id="6127264at2759"/>
<protein>
    <submittedName>
        <fullName evidence="5">Natterin-4</fullName>
    </submittedName>
</protein>
<keyword evidence="2" id="KW-1015">Disulfide bond</keyword>
<comment type="similarity">
    <text evidence="1">Belongs to the aerolysin family.</text>
</comment>
<feature type="domain" description="Aerolysin-like C-terminal" evidence="4">
    <location>
        <begin position="198"/>
        <end position="320"/>
    </location>
</feature>
<dbReference type="PANTHER" id="PTHR39244:SF5">
    <property type="entry name" value="NATTERIN-3-LIKE"/>
    <property type="match status" value="1"/>
</dbReference>
<keyword evidence="3" id="KW-0812">Transmembrane</keyword>
<dbReference type="EMBL" id="JAIZAY010000019">
    <property type="protein sequence ID" value="KAJ8023869.1"/>
    <property type="molecule type" value="Genomic_DNA"/>
</dbReference>
<dbReference type="SUPFAM" id="SSF56973">
    <property type="entry name" value="Aerolisin/ETX pore-forming domain"/>
    <property type="match status" value="1"/>
</dbReference>
<evidence type="ECO:0000313" key="5">
    <source>
        <dbReference type="EMBL" id="KAJ8023869.1"/>
    </source>
</evidence>
<dbReference type="AlphaFoldDB" id="A0A9Q1BG13"/>
<dbReference type="Proteomes" id="UP001152320">
    <property type="component" value="Chromosome 19"/>
</dbReference>
<name>A0A9Q1BG13_HOLLE</name>
<organism evidence="5 6">
    <name type="scientific">Holothuria leucospilota</name>
    <name type="common">Black long sea cucumber</name>
    <name type="synonym">Mertensiothuria leucospilota</name>
    <dbReference type="NCBI Taxonomy" id="206669"/>
    <lineage>
        <taxon>Eukaryota</taxon>
        <taxon>Metazoa</taxon>
        <taxon>Echinodermata</taxon>
        <taxon>Eleutherozoa</taxon>
        <taxon>Echinozoa</taxon>
        <taxon>Holothuroidea</taxon>
        <taxon>Aspidochirotacea</taxon>
        <taxon>Aspidochirotida</taxon>
        <taxon>Holothuriidae</taxon>
        <taxon>Holothuria</taxon>
    </lineage>
</organism>
<keyword evidence="3" id="KW-1133">Transmembrane helix</keyword>
<accession>A0A9Q1BG13</accession>
<keyword evidence="6" id="KW-1185">Reference proteome</keyword>
<dbReference type="Pfam" id="PF01117">
    <property type="entry name" value="Aerolysin"/>
    <property type="match status" value="1"/>
</dbReference>
<dbReference type="Gene3D" id="2.170.15.10">
    <property type="entry name" value="Proaerolysin, chain A, domain 3"/>
    <property type="match status" value="1"/>
</dbReference>
<evidence type="ECO:0000256" key="3">
    <source>
        <dbReference type="SAM" id="Phobius"/>
    </source>
</evidence>
<reference evidence="5" key="1">
    <citation type="submission" date="2021-10" db="EMBL/GenBank/DDBJ databases">
        <title>Tropical sea cucumber genome reveals ecological adaptation and Cuvierian tubules defense mechanism.</title>
        <authorList>
            <person name="Chen T."/>
        </authorList>
    </citation>
    <scope>NUCLEOTIDE SEQUENCE</scope>
    <source>
        <strain evidence="5">Nanhai2018</strain>
        <tissue evidence="5">Muscle</tissue>
    </source>
</reference>
<keyword evidence="3" id="KW-0472">Membrane</keyword>
<evidence type="ECO:0000313" key="6">
    <source>
        <dbReference type="Proteomes" id="UP001152320"/>
    </source>
</evidence>
<proteinExistence type="inferred from homology"/>